<organism evidence="1 2">
    <name type="scientific">Phlebia brevispora</name>
    <dbReference type="NCBI Taxonomy" id="194682"/>
    <lineage>
        <taxon>Eukaryota</taxon>
        <taxon>Fungi</taxon>
        <taxon>Dikarya</taxon>
        <taxon>Basidiomycota</taxon>
        <taxon>Agaricomycotina</taxon>
        <taxon>Agaricomycetes</taxon>
        <taxon>Polyporales</taxon>
        <taxon>Meruliaceae</taxon>
        <taxon>Phlebia</taxon>
    </lineage>
</organism>
<name>A0ACC1TB32_9APHY</name>
<gene>
    <name evidence="1" type="ORF">NM688_g1511</name>
</gene>
<proteinExistence type="predicted"/>
<dbReference type="EMBL" id="JANHOG010000163">
    <property type="protein sequence ID" value="KAJ3557366.1"/>
    <property type="molecule type" value="Genomic_DNA"/>
</dbReference>
<keyword evidence="2" id="KW-1185">Reference proteome</keyword>
<comment type="caution">
    <text evidence="1">The sequence shown here is derived from an EMBL/GenBank/DDBJ whole genome shotgun (WGS) entry which is preliminary data.</text>
</comment>
<evidence type="ECO:0000313" key="1">
    <source>
        <dbReference type="EMBL" id="KAJ3557366.1"/>
    </source>
</evidence>
<reference evidence="1" key="1">
    <citation type="submission" date="2022-07" db="EMBL/GenBank/DDBJ databases">
        <title>Genome Sequence of Phlebia brevispora.</title>
        <authorList>
            <person name="Buettner E."/>
        </authorList>
    </citation>
    <scope>NUCLEOTIDE SEQUENCE</scope>
    <source>
        <strain evidence="1">MPL23</strain>
    </source>
</reference>
<accession>A0ACC1TB32</accession>
<dbReference type="Proteomes" id="UP001148662">
    <property type="component" value="Unassembled WGS sequence"/>
</dbReference>
<protein>
    <submittedName>
        <fullName evidence="1">Uncharacterized protein</fullName>
    </submittedName>
</protein>
<evidence type="ECO:0000313" key="2">
    <source>
        <dbReference type="Proteomes" id="UP001148662"/>
    </source>
</evidence>
<sequence length="607" mass="67317">MSVFYPDNPNRADRVQQLVTQIHAIQNNVLTYVNGIKANCDRAVQYLDSIAKHAGHQTVDEYLQAAMAELPQNERENFEKLKQDLQSHDGFFDAATKVAGALMCIASVVGTGRSAVSITVKLYRTHMLQLTVLAFVRGTALIFTGSVDSGMTLVRSAFGVAKDAQKVEGIGGTLGKTLRGLKRFSEVIGVLGPTIDALALTADAYVGSQQKEQLQNAIVELCCRRFSVKKLEQQAFLIQLSYGDAKAILSDYEGFLKDIENEKVTTQYVNQKMEEKLSKAADEVKKMMQDSDRLSDQKIWSDLAAMDRASSIAWTVEDPDLAQILPRLEKIGIKSAILTEREGGETSRLARVGTVPVPVLYVRVGTNIRNRAASESVCAAKLALNYKGLPYRTVWLEYPEIEPTCIKLGVSPTGTKPDGSPFYTCPIIYDPTTKRYVSDSLIIAQYLDETYPETPQLVRKGTAPLHLALEDAFLTIIGPSLFQLVLYESWVLLNEASKPYYKMTREAFVGTKLEDLAPPGPKRDEAWKQAEASFGSLLKWVEANGKDSDLLGGDSICQSDFIVGAYLIAAQRTLGEDSEEWSKVMGWHGGKWKRFMKWLEPYVDESM</sequence>